<sequence length="482" mass="55194">MDSSMVYPDFAMHKQQKIFVRQYHLPKSYYKTGKNKFRNYCIRLCKESLITGFPALASTRIGPCRRALKALVLVVCVCGFLYQTSEFLRMYLEYPTMVDMLVENPDSVPLPAIGFCNRNRMRRTVMCTIEQNVCEWNQSDFCSLYPKYCMKYKPPVKAMPDPRMYVQSNRTFAYINLVGQRKGDLVTMCSILTETGKPCTNLVSEPAVNREGYPNTCFTVESLWGQPDAQPRSIPVTGQVSVQLKLHPEEYVDYFEMIQAHVLVHDPRALANPIREGISLEPGKMYNIYVSQTVTERLPAPYRTNCTDYLKLWRENGGHGPLTGRSCSEKCKMERMLQSVGCVSQSVSYPNNNNTICENNKIFPSLEIVEGCSRECADACIETTYHVRVEVQAELSVKCLPEDMNCKYKDMYLNFLFNRFEVTKFLHEPKFESVGVFSYIGGYMGMWLGISLVALFDLAETLANLLVIYPLSRSSKMKTRVV</sequence>
<evidence type="ECO:0000256" key="13">
    <source>
        <dbReference type="SAM" id="Phobius"/>
    </source>
</evidence>
<evidence type="ECO:0000256" key="9">
    <source>
        <dbReference type="ARBA" id="ARBA00023136"/>
    </source>
</evidence>
<protein>
    <submittedName>
        <fullName evidence="14">Uncharacterized protein</fullName>
    </submittedName>
</protein>
<dbReference type="Gene3D" id="2.60.470.10">
    <property type="entry name" value="Acid-sensing ion channels like domains"/>
    <property type="match status" value="1"/>
</dbReference>
<keyword evidence="3 12" id="KW-0813">Transport</keyword>
<reference evidence="14 15" key="1">
    <citation type="journal article" date="2022" name="Nat. Ecol. Evol.">
        <title>A masculinizing supergene underlies an exaggerated male reproductive morph in a spider.</title>
        <authorList>
            <person name="Hendrickx F."/>
            <person name="De Corte Z."/>
            <person name="Sonet G."/>
            <person name="Van Belleghem S.M."/>
            <person name="Kostlbacher S."/>
            <person name="Vangestel C."/>
        </authorList>
    </citation>
    <scope>NUCLEOTIDE SEQUENCE [LARGE SCALE GENOMIC DNA]</scope>
    <source>
        <strain evidence="14">W744_W776</strain>
    </source>
</reference>
<evidence type="ECO:0000256" key="10">
    <source>
        <dbReference type="ARBA" id="ARBA00023201"/>
    </source>
</evidence>
<comment type="subcellular location">
    <subcellularLocation>
        <location evidence="1">Membrane</location>
        <topology evidence="1">Multi-pass membrane protein</topology>
    </subcellularLocation>
</comment>
<keyword evidence="7" id="KW-0915">Sodium</keyword>
<evidence type="ECO:0000256" key="3">
    <source>
        <dbReference type="ARBA" id="ARBA00022448"/>
    </source>
</evidence>
<evidence type="ECO:0000256" key="11">
    <source>
        <dbReference type="ARBA" id="ARBA00023303"/>
    </source>
</evidence>
<keyword evidence="6 13" id="KW-1133">Transmembrane helix</keyword>
<evidence type="ECO:0000256" key="2">
    <source>
        <dbReference type="ARBA" id="ARBA00007193"/>
    </source>
</evidence>
<evidence type="ECO:0000256" key="1">
    <source>
        <dbReference type="ARBA" id="ARBA00004141"/>
    </source>
</evidence>
<evidence type="ECO:0000256" key="6">
    <source>
        <dbReference type="ARBA" id="ARBA00022989"/>
    </source>
</evidence>
<dbReference type="GO" id="GO:0005886">
    <property type="term" value="C:plasma membrane"/>
    <property type="evidence" value="ECO:0007669"/>
    <property type="project" value="TreeGrafter"/>
</dbReference>
<evidence type="ECO:0000313" key="15">
    <source>
        <dbReference type="Proteomes" id="UP000827092"/>
    </source>
</evidence>
<keyword evidence="9 13" id="KW-0472">Membrane</keyword>
<dbReference type="Pfam" id="PF00858">
    <property type="entry name" value="ASC"/>
    <property type="match status" value="1"/>
</dbReference>
<evidence type="ECO:0000256" key="8">
    <source>
        <dbReference type="ARBA" id="ARBA00023065"/>
    </source>
</evidence>
<proteinExistence type="inferred from homology"/>
<dbReference type="PANTHER" id="PTHR11690">
    <property type="entry name" value="AMILORIDE-SENSITIVE SODIUM CHANNEL-RELATED"/>
    <property type="match status" value="1"/>
</dbReference>
<feature type="transmembrane region" description="Helical" evidence="13">
    <location>
        <begin position="446"/>
        <end position="471"/>
    </location>
</feature>
<dbReference type="AlphaFoldDB" id="A0AAV6VNU8"/>
<keyword evidence="11 12" id="KW-0407">Ion channel</keyword>
<keyword evidence="5 12" id="KW-0812">Transmembrane</keyword>
<keyword evidence="15" id="KW-1185">Reference proteome</keyword>
<dbReference type="EMBL" id="JAFNEN010000039">
    <property type="protein sequence ID" value="KAG8198522.1"/>
    <property type="molecule type" value="Genomic_DNA"/>
</dbReference>
<keyword evidence="8 12" id="KW-0406">Ion transport</keyword>
<dbReference type="Proteomes" id="UP000827092">
    <property type="component" value="Unassembled WGS sequence"/>
</dbReference>
<dbReference type="Gene3D" id="1.10.287.770">
    <property type="entry name" value="YojJ-like"/>
    <property type="match status" value="1"/>
</dbReference>
<evidence type="ECO:0000313" key="14">
    <source>
        <dbReference type="EMBL" id="KAG8198522.1"/>
    </source>
</evidence>
<accession>A0AAV6VNU8</accession>
<evidence type="ECO:0000256" key="7">
    <source>
        <dbReference type="ARBA" id="ARBA00023053"/>
    </source>
</evidence>
<organism evidence="14 15">
    <name type="scientific">Oedothorax gibbosus</name>
    <dbReference type="NCBI Taxonomy" id="931172"/>
    <lineage>
        <taxon>Eukaryota</taxon>
        <taxon>Metazoa</taxon>
        <taxon>Ecdysozoa</taxon>
        <taxon>Arthropoda</taxon>
        <taxon>Chelicerata</taxon>
        <taxon>Arachnida</taxon>
        <taxon>Araneae</taxon>
        <taxon>Araneomorphae</taxon>
        <taxon>Entelegynae</taxon>
        <taxon>Araneoidea</taxon>
        <taxon>Linyphiidae</taxon>
        <taxon>Erigoninae</taxon>
        <taxon>Oedothorax</taxon>
    </lineage>
</organism>
<dbReference type="GO" id="GO:0015280">
    <property type="term" value="F:ligand-gated sodium channel activity"/>
    <property type="evidence" value="ECO:0007669"/>
    <property type="project" value="TreeGrafter"/>
</dbReference>
<evidence type="ECO:0000256" key="5">
    <source>
        <dbReference type="ARBA" id="ARBA00022692"/>
    </source>
</evidence>
<dbReference type="InterPro" id="IPR001873">
    <property type="entry name" value="ENaC"/>
</dbReference>
<dbReference type="PANTHER" id="PTHR11690:SF248">
    <property type="entry name" value="PICKPOCKET 17, ISOFORM A"/>
    <property type="match status" value="1"/>
</dbReference>
<comment type="caution">
    <text evidence="14">The sequence shown here is derived from an EMBL/GenBank/DDBJ whole genome shotgun (WGS) entry which is preliminary data.</text>
</comment>
<comment type="similarity">
    <text evidence="2 12">Belongs to the amiloride-sensitive sodium channel (TC 1.A.6) family.</text>
</comment>
<keyword evidence="4 12" id="KW-0894">Sodium channel</keyword>
<evidence type="ECO:0000256" key="12">
    <source>
        <dbReference type="RuleBase" id="RU000679"/>
    </source>
</evidence>
<gene>
    <name evidence="14" type="ORF">JTE90_017387</name>
</gene>
<evidence type="ECO:0000256" key="4">
    <source>
        <dbReference type="ARBA" id="ARBA00022461"/>
    </source>
</evidence>
<keyword evidence="10 12" id="KW-0739">Sodium transport</keyword>
<name>A0AAV6VNU8_9ARAC</name>